<organism evidence="3 4">
    <name type="scientific">Cordylochernes scorpioides</name>
    <dbReference type="NCBI Taxonomy" id="51811"/>
    <lineage>
        <taxon>Eukaryota</taxon>
        <taxon>Metazoa</taxon>
        <taxon>Ecdysozoa</taxon>
        <taxon>Arthropoda</taxon>
        <taxon>Chelicerata</taxon>
        <taxon>Arachnida</taxon>
        <taxon>Pseudoscorpiones</taxon>
        <taxon>Cheliferoidea</taxon>
        <taxon>Chernetidae</taxon>
        <taxon>Cordylochernes</taxon>
    </lineage>
</organism>
<dbReference type="EMBL" id="CP092866">
    <property type="protein sequence ID" value="UYV66577.1"/>
    <property type="molecule type" value="Genomic_DNA"/>
</dbReference>
<accession>A0ABY6KDK8</accession>
<feature type="signal peptide" evidence="2">
    <location>
        <begin position="1"/>
        <end position="16"/>
    </location>
</feature>
<proteinExistence type="predicted"/>
<gene>
    <name evidence="3" type="ORF">LAZ67_4002162</name>
</gene>
<sequence>MLKVAVLLALLASAHAGPLIAGTCYAGCAALAVACFSAAGFVFGTVPGAQIAAVPALVKCNLAFGACEAACVAALVAPTPRDIADSVEGKAPGEDVKGKETTGMHRGSKTMNWTTHLRRDEEDGGGPGMSRWLRVETSGCDLQNAQCLQPFKKDLMFLFCDIL</sequence>
<dbReference type="PANTHER" id="PTHR37475">
    <property type="entry name" value="ZYGOTE-SPECIFIC CLASS V COPY B GENE PROTEIN"/>
    <property type="match status" value="1"/>
</dbReference>
<evidence type="ECO:0000256" key="2">
    <source>
        <dbReference type="SAM" id="SignalP"/>
    </source>
</evidence>
<feature type="region of interest" description="Disordered" evidence="1">
    <location>
        <begin position="86"/>
        <end position="108"/>
    </location>
</feature>
<feature type="chain" id="PRO_5046761846" evidence="2">
    <location>
        <begin position="17"/>
        <end position="163"/>
    </location>
</feature>
<keyword evidence="2" id="KW-0732">Signal</keyword>
<keyword evidence="4" id="KW-1185">Reference proteome</keyword>
<name>A0ABY6KDK8_9ARAC</name>
<reference evidence="3 4" key="1">
    <citation type="submission" date="2022-01" db="EMBL/GenBank/DDBJ databases">
        <title>A chromosomal length assembly of Cordylochernes scorpioides.</title>
        <authorList>
            <person name="Zeh D."/>
            <person name="Zeh J."/>
        </authorList>
    </citation>
    <scope>NUCLEOTIDE SEQUENCE [LARGE SCALE GENOMIC DNA]</scope>
    <source>
        <strain evidence="3">IN4F17</strain>
        <tissue evidence="3">Whole Body</tissue>
    </source>
</reference>
<dbReference type="PANTHER" id="PTHR37475:SF1">
    <property type="entry name" value="ZYGOTE-SPECIFIC PROTEIN"/>
    <property type="match status" value="1"/>
</dbReference>
<feature type="compositionally biased region" description="Basic and acidic residues" evidence="1">
    <location>
        <begin position="86"/>
        <end position="103"/>
    </location>
</feature>
<evidence type="ECO:0000256" key="1">
    <source>
        <dbReference type="SAM" id="MobiDB-lite"/>
    </source>
</evidence>
<evidence type="ECO:0000313" key="4">
    <source>
        <dbReference type="Proteomes" id="UP001235939"/>
    </source>
</evidence>
<dbReference type="Proteomes" id="UP001235939">
    <property type="component" value="Chromosome 04"/>
</dbReference>
<dbReference type="PROSITE" id="PS51257">
    <property type="entry name" value="PROKAR_LIPOPROTEIN"/>
    <property type="match status" value="1"/>
</dbReference>
<evidence type="ECO:0000313" key="3">
    <source>
        <dbReference type="EMBL" id="UYV66577.1"/>
    </source>
</evidence>
<protein>
    <submittedName>
        <fullName evidence="3">Uncharacterized protein</fullName>
    </submittedName>
</protein>